<protein>
    <recommendedName>
        <fullName evidence="4">DUF4321 domain-containing protein</fullName>
    </recommendedName>
</protein>
<proteinExistence type="predicted"/>
<organism evidence="2 3">
    <name type="scientific">Ammoniphilus resinae</name>
    <dbReference type="NCBI Taxonomy" id="861532"/>
    <lineage>
        <taxon>Bacteria</taxon>
        <taxon>Bacillati</taxon>
        <taxon>Bacillota</taxon>
        <taxon>Bacilli</taxon>
        <taxon>Bacillales</taxon>
        <taxon>Paenibacillaceae</taxon>
        <taxon>Aneurinibacillus group</taxon>
        <taxon>Ammoniphilus</taxon>
    </lineage>
</organism>
<dbReference type="EMBL" id="JAGGKT010000001">
    <property type="protein sequence ID" value="MBP1930403.1"/>
    <property type="molecule type" value="Genomic_DNA"/>
</dbReference>
<keyword evidence="1" id="KW-1133">Transmembrane helix</keyword>
<comment type="caution">
    <text evidence="2">The sequence shown here is derived from an EMBL/GenBank/DDBJ whole genome shotgun (WGS) entry which is preliminary data.</text>
</comment>
<dbReference type="Pfam" id="PF14209">
    <property type="entry name" value="DUF4321"/>
    <property type="match status" value="1"/>
</dbReference>
<keyword evidence="1" id="KW-0812">Transmembrane</keyword>
<evidence type="ECO:0000313" key="3">
    <source>
        <dbReference type="Proteomes" id="UP001519343"/>
    </source>
</evidence>
<keyword evidence="3" id="KW-1185">Reference proteome</keyword>
<reference evidence="2 3" key="1">
    <citation type="submission" date="2021-03" db="EMBL/GenBank/DDBJ databases">
        <title>Genomic Encyclopedia of Type Strains, Phase IV (KMG-IV): sequencing the most valuable type-strain genomes for metagenomic binning, comparative biology and taxonomic classification.</title>
        <authorList>
            <person name="Goeker M."/>
        </authorList>
    </citation>
    <scope>NUCLEOTIDE SEQUENCE [LARGE SCALE GENOMIC DNA]</scope>
    <source>
        <strain evidence="2 3">DSM 24738</strain>
    </source>
</reference>
<feature type="transmembrane region" description="Helical" evidence="1">
    <location>
        <begin position="53"/>
        <end position="74"/>
    </location>
</feature>
<evidence type="ECO:0000313" key="2">
    <source>
        <dbReference type="EMBL" id="MBP1930403.1"/>
    </source>
</evidence>
<sequence>MKNTIVFIIVLIVGLIFGSIMGKILGQWVPFLGTGEVLTWEPKGDFVIFKYDFFLQVKLNLSGILGLVLAYWLYKKIK</sequence>
<name>A0ABS4GJG5_9BACL</name>
<keyword evidence="1" id="KW-0472">Membrane</keyword>
<accession>A0ABS4GJG5</accession>
<evidence type="ECO:0008006" key="4">
    <source>
        <dbReference type="Google" id="ProtNLM"/>
    </source>
</evidence>
<gene>
    <name evidence="2" type="ORF">J2Z37_000390</name>
</gene>
<evidence type="ECO:0000256" key="1">
    <source>
        <dbReference type="SAM" id="Phobius"/>
    </source>
</evidence>
<dbReference type="InterPro" id="IPR025470">
    <property type="entry name" value="DUF4321"/>
</dbReference>
<dbReference type="Proteomes" id="UP001519343">
    <property type="component" value="Unassembled WGS sequence"/>
</dbReference>
<dbReference type="RefSeq" id="WP_209808369.1">
    <property type="nucleotide sequence ID" value="NZ_JAGGKT010000001.1"/>
</dbReference>